<evidence type="ECO:0000313" key="2">
    <source>
        <dbReference type="Proteomes" id="UP000233551"/>
    </source>
</evidence>
<dbReference type="EMBL" id="PGOL01002160">
    <property type="protein sequence ID" value="PKI50011.1"/>
    <property type="molecule type" value="Genomic_DNA"/>
</dbReference>
<protein>
    <recommendedName>
        <fullName evidence="3">Reverse transcriptase Ty1/copia-type domain-containing protein</fullName>
    </recommendedName>
</protein>
<evidence type="ECO:0000313" key="1">
    <source>
        <dbReference type="EMBL" id="PKI50011.1"/>
    </source>
</evidence>
<dbReference type="STRING" id="22663.A0A2I0J187"/>
<gene>
    <name evidence="1" type="ORF">CRG98_029598</name>
</gene>
<proteinExistence type="predicted"/>
<dbReference type="AlphaFoldDB" id="A0A2I0J187"/>
<accession>A0A2I0J187</accession>
<reference evidence="1 2" key="1">
    <citation type="submission" date="2017-11" db="EMBL/GenBank/DDBJ databases">
        <title>De-novo sequencing of pomegranate (Punica granatum L.) genome.</title>
        <authorList>
            <person name="Akparov Z."/>
            <person name="Amiraslanov A."/>
            <person name="Hajiyeva S."/>
            <person name="Abbasov M."/>
            <person name="Kaur K."/>
            <person name="Hamwieh A."/>
            <person name="Solovyev V."/>
            <person name="Salamov A."/>
            <person name="Braich B."/>
            <person name="Kosarev P."/>
            <person name="Mahmoud A."/>
            <person name="Hajiyev E."/>
            <person name="Babayeva S."/>
            <person name="Izzatullayeva V."/>
            <person name="Mammadov A."/>
            <person name="Mammadov A."/>
            <person name="Sharifova S."/>
            <person name="Ojaghi J."/>
            <person name="Eynullazada K."/>
            <person name="Bayramov B."/>
            <person name="Abdulazimova A."/>
            <person name="Shahmuradov I."/>
        </authorList>
    </citation>
    <scope>NUCLEOTIDE SEQUENCE [LARGE SCALE GENOMIC DNA]</scope>
    <source>
        <strain evidence="2">cv. AG2017</strain>
        <tissue evidence="1">Leaf</tissue>
    </source>
</reference>
<organism evidence="1 2">
    <name type="scientific">Punica granatum</name>
    <name type="common">Pomegranate</name>
    <dbReference type="NCBI Taxonomy" id="22663"/>
    <lineage>
        <taxon>Eukaryota</taxon>
        <taxon>Viridiplantae</taxon>
        <taxon>Streptophyta</taxon>
        <taxon>Embryophyta</taxon>
        <taxon>Tracheophyta</taxon>
        <taxon>Spermatophyta</taxon>
        <taxon>Magnoliopsida</taxon>
        <taxon>eudicotyledons</taxon>
        <taxon>Gunneridae</taxon>
        <taxon>Pentapetalae</taxon>
        <taxon>rosids</taxon>
        <taxon>malvids</taxon>
        <taxon>Myrtales</taxon>
        <taxon>Lythraceae</taxon>
        <taxon>Punica</taxon>
    </lineage>
</organism>
<dbReference type="PANTHER" id="PTHR11439:SF467">
    <property type="entry name" value="INTEGRASE CATALYTIC DOMAIN-CONTAINING PROTEIN"/>
    <property type="match status" value="1"/>
</dbReference>
<sequence length="108" mass="12539">MKSEMDSMSKNQVWDLVDPPEGIIPIGNKWVFKRMVLMERYQSNPRPDHWTAVKNILKYLRRTKDMILVYGGGELRLDGFTNSDFQLDVDDRKSISDYIFTCNGGAFS</sequence>
<dbReference type="PANTHER" id="PTHR11439">
    <property type="entry name" value="GAG-POL-RELATED RETROTRANSPOSON"/>
    <property type="match status" value="1"/>
</dbReference>
<comment type="caution">
    <text evidence="1">The sequence shown here is derived from an EMBL/GenBank/DDBJ whole genome shotgun (WGS) entry which is preliminary data.</text>
</comment>
<name>A0A2I0J187_PUNGR</name>
<evidence type="ECO:0008006" key="3">
    <source>
        <dbReference type="Google" id="ProtNLM"/>
    </source>
</evidence>
<dbReference type="Proteomes" id="UP000233551">
    <property type="component" value="Unassembled WGS sequence"/>
</dbReference>
<keyword evidence="2" id="KW-1185">Reference proteome</keyword>